<name>A0A4P8ICJ7_9FIRM</name>
<organism evidence="3 4">
    <name type="scientific">Anaerostipes rhamnosivorans</name>
    <dbReference type="NCBI Taxonomy" id="1229621"/>
    <lineage>
        <taxon>Bacteria</taxon>
        <taxon>Bacillati</taxon>
        <taxon>Bacillota</taxon>
        <taxon>Clostridia</taxon>
        <taxon>Lachnospirales</taxon>
        <taxon>Lachnospiraceae</taxon>
        <taxon>Anaerostipes</taxon>
    </lineage>
</organism>
<evidence type="ECO:0000256" key="1">
    <source>
        <dbReference type="ARBA" id="ARBA00005953"/>
    </source>
</evidence>
<keyword evidence="2" id="KW-0378">Hydrolase</keyword>
<dbReference type="GO" id="GO:0047617">
    <property type="term" value="F:fatty acyl-CoA hydrolase activity"/>
    <property type="evidence" value="ECO:0007669"/>
    <property type="project" value="TreeGrafter"/>
</dbReference>
<dbReference type="SUPFAM" id="SSF54637">
    <property type="entry name" value="Thioesterase/thiol ester dehydrase-isomerase"/>
    <property type="match status" value="1"/>
</dbReference>
<dbReference type="Gene3D" id="3.10.129.10">
    <property type="entry name" value="Hotdog Thioesterase"/>
    <property type="match status" value="1"/>
</dbReference>
<keyword evidence="4" id="KW-1185">Reference proteome</keyword>
<dbReference type="PANTHER" id="PTHR31793:SF27">
    <property type="entry name" value="NOVEL THIOESTERASE SUPERFAMILY DOMAIN AND SAPOSIN A-TYPE DOMAIN CONTAINING PROTEIN (0610012H03RIK)"/>
    <property type="match status" value="1"/>
</dbReference>
<dbReference type="KEGG" id="arf:AR1Y2_2008"/>
<dbReference type="CDD" id="cd00586">
    <property type="entry name" value="4HBT"/>
    <property type="match status" value="1"/>
</dbReference>
<comment type="similarity">
    <text evidence="1">Belongs to the 4-hydroxybenzoyl-CoA thioesterase family.</text>
</comment>
<dbReference type="EMBL" id="CP040058">
    <property type="protein sequence ID" value="QCP35462.1"/>
    <property type="molecule type" value="Genomic_DNA"/>
</dbReference>
<sequence>MKTIEFICISGGSYGRCAKKRFVQKDTLFSARKNWTYQDILLYTDKIDRERRDDFMYTSKITVRYAETDQMGIAHHSNYPVWFEVARTDFIKASGISYSEVEKAGIITPLTGLTVKYRQAAFYEDELFVHIKLTRLTPVRLEFSYEVIRETPYAVIATGTTSHGMVSKNLVPVNVKKEHPEIYRMFEESMDKERS</sequence>
<dbReference type="Pfam" id="PF13279">
    <property type="entry name" value="4HBT_2"/>
    <property type="match status" value="1"/>
</dbReference>
<dbReference type="InterPro" id="IPR006684">
    <property type="entry name" value="YbgC/YbaW"/>
</dbReference>
<dbReference type="NCBIfam" id="TIGR00051">
    <property type="entry name" value="YbgC/FadM family acyl-CoA thioesterase"/>
    <property type="match status" value="1"/>
</dbReference>
<gene>
    <name evidence="3" type="ORF">AR1Y2_2008</name>
</gene>
<evidence type="ECO:0000313" key="3">
    <source>
        <dbReference type="EMBL" id="QCP35462.1"/>
    </source>
</evidence>
<dbReference type="PANTHER" id="PTHR31793">
    <property type="entry name" value="4-HYDROXYBENZOYL-COA THIOESTERASE FAMILY MEMBER"/>
    <property type="match status" value="1"/>
</dbReference>
<dbReference type="InterPro" id="IPR050563">
    <property type="entry name" value="4-hydroxybenzoyl-CoA_TE"/>
</dbReference>
<reference evidence="3 4" key="1">
    <citation type="submission" date="2019-05" db="EMBL/GenBank/DDBJ databases">
        <title>Complete genome sequencing of Anaerostipes rhamnosivorans.</title>
        <authorList>
            <person name="Bui T.P.N."/>
            <person name="de Vos W.M."/>
        </authorList>
    </citation>
    <scope>NUCLEOTIDE SEQUENCE [LARGE SCALE GENOMIC DNA]</scope>
    <source>
        <strain evidence="3 4">1y2</strain>
    </source>
</reference>
<dbReference type="Proteomes" id="UP000298653">
    <property type="component" value="Chromosome"/>
</dbReference>
<proteinExistence type="inferred from homology"/>
<dbReference type="AlphaFoldDB" id="A0A4P8ICJ7"/>
<evidence type="ECO:0000256" key="2">
    <source>
        <dbReference type="ARBA" id="ARBA00022801"/>
    </source>
</evidence>
<accession>A0A4P8ICJ7</accession>
<dbReference type="InterPro" id="IPR029069">
    <property type="entry name" value="HotDog_dom_sf"/>
</dbReference>
<protein>
    <submittedName>
        <fullName evidence="3">4-hydroxybenzoyl-CoA thioesterase family active site</fullName>
    </submittedName>
</protein>
<evidence type="ECO:0000313" key="4">
    <source>
        <dbReference type="Proteomes" id="UP000298653"/>
    </source>
</evidence>